<dbReference type="InterPro" id="IPR003615">
    <property type="entry name" value="HNH_nuc"/>
</dbReference>
<dbReference type="Proteomes" id="UP001501666">
    <property type="component" value="Unassembled WGS sequence"/>
</dbReference>
<feature type="region of interest" description="Disordered" evidence="1">
    <location>
        <begin position="65"/>
        <end position="87"/>
    </location>
</feature>
<dbReference type="Gene3D" id="1.10.30.50">
    <property type="match status" value="1"/>
</dbReference>
<keyword evidence="4" id="KW-1185">Reference proteome</keyword>
<evidence type="ECO:0000313" key="3">
    <source>
        <dbReference type="EMBL" id="GAA2701325.1"/>
    </source>
</evidence>
<name>A0ABN3TFK6_9ACTN</name>
<feature type="compositionally biased region" description="Basic and acidic residues" evidence="1">
    <location>
        <begin position="66"/>
        <end position="78"/>
    </location>
</feature>
<dbReference type="Pfam" id="PF14279">
    <property type="entry name" value="HNH_5"/>
    <property type="match status" value="1"/>
</dbReference>
<dbReference type="CDD" id="cd00085">
    <property type="entry name" value="HNHc"/>
    <property type="match status" value="1"/>
</dbReference>
<accession>A0ABN3TFK6</accession>
<proteinExistence type="predicted"/>
<comment type="caution">
    <text evidence="3">The sequence shown here is derived from an EMBL/GenBank/DDBJ whole genome shotgun (WGS) entry which is preliminary data.</text>
</comment>
<feature type="domain" description="HNH nuclease" evidence="2">
    <location>
        <begin position="123"/>
        <end position="172"/>
    </location>
</feature>
<dbReference type="EMBL" id="BAAATE010000066">
    <property type="protein sequence ID" value="GAA2701325.1"/>
    <property type="molecule type" value="Genomic_DNA"/>
</dbReference>
<reference evidence="3 4" key="1">
    <citation type="journal article" date="2019" name="Int. J. Syst. Evol. Microbiol.">
        <title>The Global Catalogue of Microorganisms (GCM) 10K type strain sequencing project: providing services to taxonomists for standard genome sequencing and annotation.</title>
        <authorList>
            <consortium name="The Broad Institute Genomics Platform"/>
            <consortium name="The Broad Institute Genome Sequencing Center for Infectious Disease"/>
            <person name="Wu L."/>
            <person name="Ma J."/>
        </authorList>
    </citation>
    <scope>NUCLEOTIDE SEQUENCE [LARGE SCALE GENOMIC DNA]</scope>
    <source>
        <strain evidence="3 4">JCM 6835</strain>
    </source>
</reference>
<protein>
    <recommendedName>
        <fullName evidence="2">HNH nuclease domain-containing protein</fullName>
    </recommendedName>
</protein>
<dbReference type="SMART" id="SM00507">
    <property type="entry name" value="HNHc"/>
    <property type="match status" value="1"/>
</dbReference>
<sequence length="195" mass="22354">MRGTNRGQRRALIELEQRTGKRTCARCEEFKPLEEFHKEAHDRLGRAYSCKPCVRAYKAAQMAKRRAADPEKHREIVRRQQQRPDWNERRRAAYAANPDRVRVKNARARARRANAEGTFTDEEWLAVVAHYENGCVACRAVGPLEPDHVVPLTWGGSNWISNIQPLCRSCNASKCNRHATDYRLAWSPSSLEATG</sequence>
<evidence type="ECO:0000259" key="2">
    <source>
        <dbReference type="SMART" id="SM00507"/>
    </source>
</evidence>
<evidence type="ECO:0000256" key="1">
    <source>
        <dbReference type="SAM" id="MobiDB-lite"/>
    </source>
</evidence>
<organism evidence="3 4">
    <name type="scientific">Nonomuraea recticatena</name>
    <dbReference type="NCBI Taxonomy" id="46178"/>
    <lineage>
        <taxon>Bacteria</taxon>
        <taxon>Bacillati</taxon>
        <taxon>Actinomycetota</taxon>
        <taxon>Actinomycetes</taxon>
        <taxon>Streptosporangiales</taxon>
        <taxon>Streptosporangiaceae</taxon>
        <taxon>Nonomuraea</taxon>
    </lineage>
</organism>
<dbReference type="InterPro" id="IPR029471">
    <property type="entry name" value="HNH_5"/>
</dbReference>
<gene>
    <name evidence="3" type="ORF">GCM10010412_099010</name>
</gene>
<evidence type="ECO:0000313" key="4">
    <source>
        <dbReference type="Proteomes" id="UP001501666"/>
    </source>
</evidence>